<feature type="non-terminal residue" evidence="1">
    <location>
        <position position="1"/>
    </location>
</feature>
<proteinExistence type="predicted"/>
<protein>
    <submittedName>
        <fullName evidence="1">Uncharacterized protein</fullName>
    </submittedName>
</protein>
<dbReference type="Proteomes" id="UP001529510">
    <property type="component" value="Unassembled WGS sequence"/>
</dbReference>
<name>A0ABD0PBG4_CIRMR</name>
<keyword evidence="2" id="KW-1185">Reference proteome</keyword>
<evidence type="ECO:0000313" key="2">
    <source>
        <dbReference type="Proteomes" id="UP001529510"/>
    </source>
</evidence>
<gene>
    <name evidence="1" type="ORF">M9458_031735</name>
</gene>
<comment type="caution">
    <text evidence="1">The sequence shown here is derived from an EMBL/GenBank/DDBJ whole genome shotgun (WGS) entry which is preliminary data.</text>
</comment>
<dbReference type="EMBL" id="JAMKFB020000016">
    <property type="protein sequence ID" value="KAL0171424.1"/>
    <property type="molecule type" value="Genomic_DNA"/>
</dbReference>
<accession>A0ABD0PBG4</accession>
<sequence>LAVLFKGSGVKPFDLEFRRLYAISKQVTGFTCHTSDLGDLCLPFEKLQIPINTANYLQQKPCKPRNQSFPKTPVLVRQTTYPNATNGPQRSQWLPGRNTIHHTIAGQPPLFKDYNMRSQTWRPIQGNHINRSAPATSH</sequence>
<organism evidence="1 2">
    <name type="scientific">Cirrhinus mrigala</name>
    <name type="common">Mrigala</name>
    <dbReference type="NCBI Taxonomy" id="683832"/>
    <lineage>
        <taxon>Eukaryota</taxon>
        <taxon>Metazoa</taxon>
        <taxon>Chordata</taxon>
        <taxon>Craniata</taxon>
        <taxon>Vertebrata</taxon>
        <taxon>Euteleostomi</taxon>
        <taxon>Actinopterygii</taxon>
        <taxon>Neopterygii</taxon>
        <taxon>Teleostei</taxon>
        <taxon>Ostariophysi</taxon>
        <taxon>Cypriniformes</taxon>
        <taxon>Cyprinidae</taxon>
        <taxon>Labeoninae</taxon>
        <taxon>Labeonini</taxon>
        <taxon>Cirrhinus</taxon>
    </lineage>
</organism>
<feature type="non-terminal residue" evidence="1">
    <location>
        <position position="138"/>
    </location>
</feature>
<dbReference type="AlphaFoldDB" id="A0ABD0PBG4"/>
<evidence type="ECO:0000313" key="1">
    <source>
        <dbReference type="EMBL" id="KAL0171424.1"/>
    </source>
</evidence>
<reference evidence="1 2" key="1">
    <citation type="submission" date="2024-05" db="EMBL/GenBank/DDBJ databases">
        <title>Genome sequencing and assembly of Indian major carp, Cirrhinus mrigala (Hamilton, 1822).</title>
        <authorList>
            <person name="Mohindra V."/>
            <person name="Chowdhury L.M."/>
            <person name="Lal K."/>
            <person name="Jena J.K."/>
        </authorList>
    </citation>
    <scope>NUCLEOTIDE SEQUENCE [LARGE SCALE GENOMIC DNA]</scope>
    <source>
        <strain evidence="1">CM1030</strain>
        <tissue evidence="1">Blood</tissue>
    </source>
</reference>